<organism evidence="1 2">
    <name type="scientific">Rhabditophanes sp. KR3021</name>
    <dbReference type="NCBI Taxonomy" id="114890"/>
    <lineage>
        <taxon>Eukaryota</taxon>
        <taxon>Metazoa</taxon>
        <taxon>Ecdysozoa</taxon>
        <taxon>Nematoda</taxon>
        <taxon>Chromadorea</taxon>
        <taxon>Rhabditida</taxon>
        <taxon>Tylenchina</taxon>
        <taxon>Panagrolaimomorpha</taxon>
        <taxon>Strongyloidoidea</taxon>
        <taxon>Alloionematidae</taxon>
        <taxon>Rhabditophanes</taxon>
    </lineage>
</organism>
<evidence type="ECO:0000313" key="1">
    <source>
        <dbReference type="Proteomes" id="UP000095286"/>
    </source>
</evidence>
<proteinExistence type="predicted"/>
<accession>A0AC35U6I9</accession>
<name>A0AC35U6I9_9BILA</name>
<protein>
    <submittedName>
        <fullName evidence="2">Tetratricopeptide repeat protein 38</fullName>
    </submittedName>
</protein>
<evidence type="ECO:0000313" key="2">
    <source>
        <dbReference type="WBParaSite" id="RSKR_0000835600.1"/>
    </source>
</evidence>
<reference evidence="2" key="1">
    <citation type="submission" date="2016-11" db="UniProtKB">
        <authorList>
            <consortium name="WormBaseParasite"/>
        </authorList>
    </citation>
    <scope>IDENTIFICATION</scope>
    <source>
        <strain evidence="2">KR3021</strain>
    </source>
</reference>
<sequence length="439" mass="50371">MGEWCADHLKDLQGWKDEGLEISMVSNETAKLFDSTVRQLVSYRDCDSMGGFLVTLNKTLENEPNAVMPRAFNLGIHALGTGLSVDDHEYGDKIESLLSDAKKFGNKRELLHANAVKAIATGNSKQALVYYEQILAEHPTDLMALKFSQNAYLFTGNSYGIRDSVGRVVNHYSNQDPMYPFVLGMQAFGLEETNMIPEAEKVAKHALTLRKEECWATHALSHCFEMTNRHTEGIEMLESTAEYWRPGWIIECHNLWHWALFYYDLENYDKSLQIYDEYIRKIFNKQQSVLDLTDAASLLYRLELKGVNVGKQRWEELLPVAYFHINNHSYAFNDPHIAFVLTKCGETDKMKEFIEINESYESEHFTDVSFNTRNFSTPVIKAVDSFSAANYQNCFDLLYPIRSQFNHMGGSNAQRDVITQLLITSGFLVNNFEYRVKAL</sequence>
<dbReference type="Proteomes" id="UP000095286">
    <property type="component" value="Unplaced"/>
</dbReference>
<dbReference type="WBParaSite" id="RSKR_0000835600.1">
    <property type="protein sequence ID" value="RSKR_0000835600.1"/>
    <property type="gene ID" value="RSKR_0000835600"/>
</dbReference>